<evidence type="ECO:0000313" key="2">
    <source>
        <dbReference type="Proteomes" id="UP000011873"/>
    </source>
</evidence>
<gene>
    <name evidence="1" type="ORF">LEP1GSC016_2752</name>
</gene>
<dbReference type="AlphaFoldDB" id="M6BQM8"/>
<evidence type="ECO:0000313" key="1">
    <source>
        <dbReference type="EMBL" id="EMJ78668.1"/>
    </source>
</evidence>
<dbReference type="EMBL" id="ANMU01000150">
    <property type="protein sequence ID" value="EMJ78668.1"/>
    <property type="molecule type" value="Genomic_DNA"/>
</dbReference>
<name>M6BQM8_LEPBO</name>
<protein>
    <submittedName>
        <fullName evidence="1">Uncharacterized protein</fullName>
    </submittedName>
</protein>
<accession>M6BQM8</accession>
<dbReference type="Proteomes" id="UP000011873">
    <property type="component" value="Unassembled WGS sequence"/>
</dbReference>
<organism evidence="1 2">
    <name type="scientific">Leptospira borgpetersenii serovar Hardjo-bovis str. Sponselee</name>
    <dbReference type="NCBI Taxonomy" id="1303729"/>
    <lineage>
        <taxon>Bacteria</taxon>
        <taxon>Pseudomonadati</taxon>
        <taxon>Spirochaetota</taxon>
        <taxon>Spirochaetia</taxon>
        <taxon>Leptospirales</taxon>
        <taxon>Leptospiraceae</taxon>
        <taxon>Leptospira</taxon>
    </lineage>
</organism>
<dbReference type="PATRIC" id="fig|1218567.3.peg.3739"/>
<reference evidence="1 2" key="1">
    <citation type="submission" date="2013-01" db="EMBL/GenBank/DDBJ databases">
        <authorList>
            <person name="Harkins D.M."/>
            <person name="Durkin A.S."/>
            <person name="Brinkac L.M."/>
            <person name="Haft D.H."/>
            <person name="Selengut J.D."/>
            <person name="Sanka R."/>
            <person name="DePew J."/>
            <person name="Purushe J."/>
            <person name="Galloway R.L."/>
            <person name="Vinetz J.M."/>
            <person name="Sutton G.G."/>
            <person name="Nierman W.C."/>
            <person name="Fouts D.E."/>
        </authorList>
    </citation>
    <scope>NUCLEOTIDE SEQUENCE [LARGE SCALE GENOMIC DNA]</scope>
    <source>
        <strain evidence="1 2">Sponselee CDC</strain>
    </source>
</reference>
<proteinExistence type="predicted"/>
<comment type="caution">
    <text evidence="1">The sequence shown here is derived from an EMBL/GenBank/DDBJ whole genome shotgun (WGS) entry which is preliminary data.</text>
</comment>
<sequence>MNFLTIGVWSPFWSFDPVWFNFQSSVCFKKMCICLLVSVRIRISFDEYTFQQIIQYS</sequence>